<protein>
    <submittedName>
        <fullName evidence="9">Extended FMRFamide</fullName>
    </submittedName>
</protein>
<evidence type="ECO:0000256" key="1">
    <source>
        <dbReference type="ARBA" id="ARBA00004613"/>
    </source>
</evidence>
<name>A0A7U3MC94_CARVO</name>
<evidence type="ECO:0000313" key="9">
    <source>
        <dbReference type="EMBL" id="QHB80543.1"/>
    </source>
</evidence>
<accession>A0A7U3MC94</accession>
<dbReference type="GO" id="GO:0005576">
    <property type="term" value="C:extracellular region"/>
    <property type="evidence" value="ECO:0007669"/>
    <property type="project" value="UniProtKB-SubCell"/>
</dbReference>
<feature type="compositionally biased region" description="Basic and acidic residues" evidence="7">
    <location>
        <begin position="155"/>
        <end position="166"/>
    </location>
</feature>
<dbReference type="InterPro" id="IPR051041">
    <property type="entry name" value="FMRFamide-related_np"/>
</dbReference>
<comment type="similarity">
    <text evidence="2">Belongs to the FARP (FMRFamide related peptide) family.</text>
</comment>
<keyword evidence="5" id="KW-0027">Amidation</keyword>
<evidence type="ECO:0000256" key="3">
    <source>
        <dbReference type="ARBA" id="ARBA00022525"/>
    </source>
</evidence>
<evidence type="ECO:0000256" key="6">
    <source>
        <dbReference type="ARBA" id="ARBA00023320"/>
    </source>
</evidence>
<feature type="chain" id="PRO_5031349194" evidence="8">
    <location>
        <begin position="21"/>
        <end position="274"/>
    </location>
</feature>
<evidence type="ECO:0000256" key="4">
    <source>
        <dbReference type="ARBA" id="ARBA00022737"/>
    </source>
</evidence>
<keyword evidence="4" id="KW-0677">Repeat</keyword>
<dbReference type="EMBL" id="MN837646">
    <property type="protein sequence ID" value="QHB80543.1"/>
    <property type="molecule type" value="mRNA"/>
</dbReference>
<evidence type="ECO:0000256" key="8">
    <source>
        <dbReference type="SAM" id="SignalP"/>
    </source>
</evidence>
<feature type="compositionally biased region" description="Polar residues" evidence="7">
    <location>
        <begin position="227"/>
        <end position="236"/>
    </location>
</feature>
<comment type="subcellular location">
    <subcellularLocation>
        <location evidence="1">Secreted</location>
    </subcellularLocation>
</comment>
<evidence type="ECO:0000256" key="7">
    <source>
        <dbReference type="SAM" id="MobiDB-lite"/>
    </source>
</evidence>
<keyword evidence="6" id="KW-0527">Neuropeptide</keyword>
<dbReference type="AlphaFoldDB" id="A0A7U3MC94"/>
<keyword evidence="3" id="KW-0964">Secreted</keyword>
<sequence length="274" mass="32475">MRCWIIFVSLVNMNFMFSMAENIGNELSDDERDDSIYLYVDERSVQDASQDKKDVETRSRSTLDKNFLRFGRSGRDFYAVQDRPYDLEDMDYLDEFVRPARGAYDNYVRFGRGKASDYIRFGRDPYKYANREIRSNNDKNRIRFGRSVAVKRSRRDVSDNYEEQKRQRNMVRFGRNDKSMPNDRSTAYKSDNEIENYEEQKRQRNMVRFGRNDNSFGRIPMHEADSQSDNQNGSQATKEHLATPFYPINIVPLLKQLAARLRSENNCFDCSRFG</sequence>
<dbReference type="GO" id="GO:0007218">
    <property type="term" value="P:neuropeptide signaling pathway"/>
    <property type="evidence" value="ECO:0007669"/>
    <property type="project" value="UniProtKB-KW"/>
</dbReference>
<reference evidence="9" key="1">
    <citation type="journal article" date="2020" name="Insect Biochem. Mol. Biol.">
        <title>The Neuropeptidome of Carabus (Coleoptera, Adephaga: Carabidae).</title>
        <authorList>
            <person name="Ragionieri L."/>
            <person name="Predel R."/>
        </authorList>
    </citation>
    <scope>NUCLEOTIDE SEQUENCE</scope>
    <source>
        <strain evidence="9">22</strain>
    </source>
</reference>
<organism evidence="9">
    <name type="scientific">Carabus violaceus</name>
    <name type="common">Violet ground beetle</name>
    <dbReference type="NCBI Taxonomy" id="41075"/>
    <lineage>
        <taxon>Eukaryota</taxon>
        <taxon>Metazoa</taxon>
        <taxon>Ecdysozoa</taxon>
        <taxon>Arthropoda</taxon>
        <taxon>Hexapoda</taxon>
        <taxon>Insecta</taxon>
        <taxon>Pterygota</taxon>
        <taxon>Neoptera</taxon>
        <taxon>Endopterygota</taxon>
        <taxon>Coleoptera</taxon>
        <taxon>Adephaga</taxon>
        <taxon>Caraboidea</taxon>
        <taxon>Carabidae</taxon>
        <taxon>Carabinae</taxon>
        <taxon>Carabini</taxon>
        <taxon>Carabina</taxon>
        <taxon>Carabus</taxon>
        <taxon>Megodontus</taxon>
    </lineage>
</organism>
<evidence type="ECO:0000256" key="2">
    <source>
        <dbReference type="ARBA" id="ARBA00006356"/>
    </source>
</evidence>
<feature type="region of interest" description="Disordered" evidence="7">
    <location>
        <begin position="153"/>
        <end position="236"/>
    </location>
</feature>
<keyword evidence="8" id="KW-0732">Signal</keyword>
<proteinExistence type="evidence at transcript level"/>
<evidence type="ECO:0000256" key="5">
    <source>
        <dbReference type="ARBA" id="ARBA00022815"/>
    </source>
</evidence>
<dbReference type="PANTHER" id="PTHR20986">
    <property type="entry name" value="FMRFAMIDE-RELATED PEPTIDES"/>
    <property type="match status" value="1"/>
</dbReference>
<feature type="signal peptide" evidence="8">
    <location>
        <begin position="1"/>
        <end position="20"/>
    </location>
</feature>
<dbReference type="PANTHER" id="PTHR20986:SF22">
    <property type="entry name" value="FMRFAMIDE-RELATED PEPTIDES"/>
    <property type="match status" value="1"/>
</dbReference>